<reference evidence="2" key="1">
    <citation type="submission" date="2016-10" db="EMBL/GenBank/DDBJ databases">
        <authorList>
            <person name="Varghese N."/>
            <person name="Submissions S."/>
        </authorList>
    </citation>
    <scope>NUCLEOTIDE SEQUENCE [LARGE SCALE GENOMIC DNA]</scope>
    <source>
        <strain evidence="2">DSM 15363</strain>
    </source>
</reference>
<dbReference type="PROSITE" id="PS51257">
    <property type="entry name" value="PROKAR_LIPOPROTEIN"/>
    <property type="match status" value="1"/>
</dbReference>
<protein>
    <recommendedName>
        <fullName evidence="3">Lipocalin-like domain-containing protein</fullName>
    </recommendedName>
</protein>
<accession>A0A1G8ITT8</accession>
<dbReference type="OrthoDB" id="1426588at2"/>
<evidence type="ECO:0008006" key="3">
    <source>
        <dbReference type="Google" id="ProtNLM"/>
    </source>
</evidence>
<dbReference type="AlphaFoldDB" id="A0A1G8ITT8"/>
<keyword evidence="2" id="KW-1185">Reference proteome</keyword>
<sequence length="306" mass="33588">MINKIPVLYSLIVLTLLVSCDNETFEGKSMVDNNSCQLAMQSSATALENLNSATTTSFSLLCQVYKDALQYQIDVCGDTNSILQLTINSLGDCAVSDGLCEEATASSQLAQNSYNSANSSNFEELCNAYKNALNNQIEVCGDNGSLQIIIDSLGDCELSTVETTGSWKLVNWNTDLFRDINNDGIETGFYLDEIDCYNNETITFNPDGTGTFFFRSKANITYTPVEGSDTDVDFSVECIEISEDNSFNWIQIGNSVNITMLDGEIINYFRNGNSLFVAFNDGFFAASTVEGGPNISERVTYVYVKL</sequence>
<organism evidence="1 2">
    <name type="scientific">Winogradskyella thalassocola</name>
    <dbReference type="NCBI Taxonomy" id="262004"/>
    <lineage>
        <taxon>Bacteria</taxon>
        <taxon>Pseudomonadati</taxon>
        <taxon>Bacteroidota</taxon>
        <taxon>Flavobacteriia</taxon>
        <taxon>Flavobacteriales</taxon>
        <taxon>Flavobacteriaceae</taxon>
        <taxon>Winogradskyella</taxon>
    </lineage>
</organism>
<proteinExistence type="predicted"/>
<evidence type="ECO:0000313" key="2">
    <source>
        <dbReference type="Proteomes" id="UP000199492"/>
    </source>
</evidence>
<name>A0A1G8ITT8_9FLAO</name>
<dbReference type="Proteomes" id="UP000199492">
    <property type="component" value="Unassembled WGS sequence"/>
</dbReference>
<dbReference type="STRING" id="262004.SAMN04489796_10881"/>
<gene>
    <name evidence="1" type="ORF">SAMN04489796_10881</name>
</gene>
<dbReference type="RefSeq" id="WP_139181088.1">
    <property type="nucleotide sequence ID" value="NZ_FNCZ01000008.1"/>
</dbReference>
<dbReference type="EMBL" id="FNCZ01000008">
    <property type="protein sequence ID" value="SDI22475.1"/>
    <property type="molecule type" value="Genomic_DNA"/>
</dbReference>
<evidence type="ECO:0000313" key="1">
    <source>
        <dbReference type="EMBL" id="SDI22475.1"/>
    </source>
</evidence>